<dbReference type="PANTHER" id="PTHR19446">
    <property type="entry name" value="REVERSE TRANSCRIPTASES"/>
    <property type="match status" value="1"/>
</dbReference>
<comment type="caution">
    <text evidence="1">The sequence shown here is derived from an EMBL/GenBank/DDBJ whole genome shotgun (WGS) entry which is preliminary data.</text>
</comment>
<dbReference type="AlphaFoldDB" id="A0AAV7VDP3"/>
<organism evidence="1 2">
    <name type="scientific">Pleurodeles waltl</name>
    <name type="common">Iberian ribbed newt</name>
    <dbReference type="NCBI Taxonomy" id="8319"/>
    <lineage>
        <taxon>Eukaryota</taxon>
        <taxon>Metazoa</taxon>
        <taxon>Chordata</taxon>
        <taxon>Craniata</taxon>
        <taxon>Vertebrata</taxon>
        <taxon>Euteleostomi</taxon>
        <taxon>Amphibia</taxon>
        <taxon>Batrachia</taxon>
        <taxon>Caudata</taxon>
        <taxon>Salamandroidea</taxon>
        <taxon>Salamandridae</taxon>
        <taxon>Pleurodelinae</taxon>
        <taxon>Pleurodeles</taxon>
    </lineage>
</organism>
<dbReference type="EMBL" id="JANPWB010000003">
    <property type="protein sequence ID" value="KAJ1198897.1"/>
    <property type="molecule type" value="Genomic_DNA"/>
</dbReference>
<dbReference type="Proteomes" id="UP001066276">
    <property type="component" value="Chromosome 2_1"/>
</dbReference>
<evidence type="ECO:0000313" key="2">
    <source>
        <dbReference type="Proteomes" id="UP001066276"/>
    </source>
</evidence>
<name>A0AAV7VDP3_PLEWA</name>
<keyword evidence="2" id="KW-1185">Reference proteome</keyword>
<evidence type="ECO:0000313" key="1">
    <source>
        <dbReference type="EMBL" id="KAJ1198897.1"/>
    </source>
</evidence>
<accession>A0AAV7VDP3</accession>
<sequence length="131" mass="14920">MGRYLSDHAPLLFEHGEMAPGREPVNWCLKADAILEAAFRQMIVEAITEYLRGELDADITVEKLKKELDKMDSGKAPGGDGFPVEFYQAYGVQLVEPLLEVFRETEERWLLPNTLQEGMVCMIPKPGRYEM</sequence>
<protein>
    <submittedName>
        <fullName evidence="1">Uncharacterized protein</fullName>
    </submittedName>
</protein>
<gene>
    <name evidence="1" type="ORF">NDU88_002735</name>
</gene>
<proteinExistence type="predicted"/>
<reference evidence="1" key="1">
    <citation type="journal article" date="2022" name="bioRxiv">
        <title>Sequencing and chromosome-scale assembly of the giantPleurodeles waltlgenome.</title>
        <authorList>
            <person name="Brown T."/>
            <person name="Elewa A."/>
            <person name="Iarovenko S."/>
            <person name="Subramanian E."/>
            <person name="Araus A.J."/>
            <person name="Petzold A."/>
            <person name="Susuki M."/>
            <person name="Suzuki K.-i.T."/>
            <person name="Hayashi T."/>
            <person name="Toyoda A."/>
            <person name="Oliveira C."/>
            <person name="Osipova E."/>
            <person name="Leigh N.D."/>
            <person name="Simon A."/>
            <person name="Yun M.H."/>
        </authorList>
    </citation>
    <scope>NUCLEOTIDE SEQUENCE</scope>
    <source>
        <strain evidence="1">20211129_DDA</strain>
        <tissue evidence="1">Liver</tissue>
    </source>
</reference>